<keyword evidence="4" id="KW-1185">Reference proteome</keyword>
<gene>
    <name evidence="3" type="ORF">XNOV1_A020005</name>
</gene>
<dbReference type="Proteomes" id="UP001178508">
    <property type="component" value="Chromosome 12"/>
</dbReference>
<feature type="coiled-coil region" evidence="1">
    <location>
        <begin position="220"/>
        <end position="247"/>
    </location>
</feature>
<evidence type="ECO:0000256" key="1">
    <source>
        <dbReference type="SAM" id="Coils"/>
    </source>
</evidence>
<dbReference type="EMBL" id="OY660875">
    <property type="protein sequence ID" value="CAJ1069640.1"/>
    <property type="molecule type" value="Genomic_DNA"/>
</dbReference>
<keyword evidence="1" id="KW-0175">Coiled coil</keyword>
<proteinExistence type="predicted"/>
<keyword evidence="3" id="KW-0282">Flagellum</keyword>
<keyword evidence="3" id="KW-0969">Cilium</keyword>
<evidence type="ECO:0000313" key="4">
    <source>
        <dbReference type="Proteomes" id="UP001178508"/>
    </source>
</evidence>
<keyword evidence="3" id="KW-0966">Cell projection</keyword>
<feature type="coiled-coil region" evidence="1">
    <location>
        <begin position="19"/>
        <end position="135"/>
    </location>
</feature>
<organism evidence="3 4">
    <name type="scientific">Xyrichtys novacula</name>
    <name type="common">Pearly razorfish</name>
    <name type="synonym">Hemipteronotus novacula</name>
    <dbReference type="NCBI Taxonomy" id="13765"/>
    <lineage>
        <taxon>Eukaryota</taxon>
        <taxon>Metazoa</taxon>
        <taxon>Chordata</taxon>
        <taxon>Craniata</taxon>
        <taxon>Vertebrata</taxon>
        <taxon>Euteleostomi</taxon>
        <taxon>Actinopterygii</taxon>
        <taxon>Neopterygii</taxon>
        <taxon>Teleostei</taxon>
        <taxon>Neoteleostei</taxon>
        <taxon>Acanthomorphata</taxon>
        <taxon>Eupercaria</taxon>
        <taxon>Labriformes</taxon>
        <taxon>Labridae</taxon>
        <taxon>Xyrichtys</taxon>
    </lineage>
</organism>
<sequence>MTDKNTSDEKETSVYLAQIKCLDKKLERCQLKCDELEKQNKNLVLLCRVLEEDKEDISEFLKHSRAEKEKMVDELSEEVEIQQKVTEQSLDELKLQQSRQAQELQEQVDEQSLLNEKYAAQFEEQRRQIELLEQQLCDMESPEEQSGSEEECEFQSAVKALEDKTESELTSLKEELQQSLDMWSKTRISEIVQEERAQHSVLLPKLLQLFEEVHELEVEREMIADRKEELYLQIDDLKLEAVRKEEKICTIKEEGTLRMQMCQKLELKMKQRTRIRQFILAQTEDVSQNLNSAQEELCLKRDEVIKLEKKLEEEKIMVGQLEDDMKDAVFILRYTLKDSDKASNTQVSQKLLEVLERNTPEGADSALRGSMESRSGEQKQTSDPESDREETLNLSSDPVFLLARFRPGDFSLLPRPKWDLSPLKDRCLVNLHSAASQQEVPTHPERKQTETSSSADC</sequence>
<feature type="region of interest" description="Disordered" evidence="2">
    <location>
        <begin position="433"/>
        <end position="457"/>
    </location>
</feature>
<dbReference type="AlphaFoldDB" id="A0AAV1G8W7"/>
<reference evidence="3" key="1">
    <citation type="submission" date="2023-08" db="EMBL/GenBank/DDBJ databases">
        <authorList>
            <person name="Alioto T."/>
            <person name="Alioto T."/>
            <person name="Gomez Garrido J."/>
        </authorList>
    </citation>
    <scope>NUCLEOTIDE SEQUENCE</scope>
</reference>
<evidence type="ECO:0000313" key="3">
    <source>
        <dbReference type="EMBL" id="CAJ1069640.1"/>
    </source>
</evidence>
<protein>
    <submittedName>
        <fullName evidence="3">Cilia- and flagella-associated protein 157-like</fullName>
    </submittedName>
</protein>
<feature type="region of interest" description="Disordered" evidence="2">
    <location>
        <begin position="354"/>
        <end position="393"/>
    </location>
</feature>
<accession>A0AAV1G8W7</accession>
<name>A0AAV1G8W7_XYRNO</name>
<evidence type="ECO:0000256" key="2">
    <source>
        <dbReference type="SAM" id="MobiDB-lite"/>
    </source>
</evidence>